<dbReference type="EMBL" id="JADGJD010000851">
    <property type="protein sequence ID" value="KAJ3048078.1"/>
    <property type="molecule type" value="Genomic_DNA"/>
</dbReference>
<keyword evidence="1" id="KW-0677">Repeat</keyword>
<dbReference type="InterPro" id="IPR011990">
    <property type="entry name" value="TPR-like_helical_dom_sf"/>
</dbReference>
<proteinExistence type="predicted"/>
<dbReference type="Proteomes" id="UP001212841">
    <property type="component" value="Unassembled WGS sequence"/>
</dbReference>
<dbReference type="PROSITE" id="PS51375">
    <property type="entry name" value="PPR"/>
    <property type="match status" value="2"/>
</dbReference>
<evidence type="ECO:0000313" key="4">
    <source>
        <dbReference type="Proteomes" id="UP001212841"/>
    </source>
</evidence>
<dbReference type="Gene3D" id="1.25.40.10">
    <property type="entry name" value="Tetratricopeptide repeat domain"/>
    <property type="match status" value="2"/>
</dbReference>
<evidence type="ECO:0000313" key="3">
    <source>
        <dbReference type="EMBL" id="KAJ3048078.1"/>
    </source>
</evidence>
<reference evidence="3" key="1">
    <citation type="submission" date="2020-05" db="EMBL/GenBank/DDBJ databases">
        <title>Phylogenomic resolution of chytrid fungi.</title>
        <authorList>
            <person name="Stajich J.E."/>
            <person name="Amses K."/>
            <person name="Simmons R."/>
            <person name="Seto K."/>
            <person name="Myers J."/>
            <person name="Bonds A."/>
            <person name="Quandt C.A."/>
            <person name="Barry K."/>
            <person name="Liu P."/>
            <person name="Grigoriev I."/>
            <person name="Longcore J.E."/>
            <person name="James T.Y."/>
        </authorList>
    </citation>
    <scope>NUCLEOTIDE SEQUENCE</scope>
    <source>
        <strain evidence="3">JEL0318</strain>
    </source>
</reference>
<feature type="repeat" description="PPR" evidence="2">
    <location>
        <begin position="298"/>
        <end position="332"/>
    </location>
</feature>
<feature type="repeat" description="PPR" evidence="2">
    <location>
        <begin position="228"/>
        <end position="262"/>
    </location>
</feature>
<sequence length="621" mass="68565">MLRTGTSISRQCAVRLASRSSLLIHPTRTPHTPQSRTYAAGVSVDPIYYPVPAPFRPIEHYNAANTRRRRVTEFQFPESWEGPDADPAILVRNALLVKSYTKLPTYYERFRAAGNLSDLSAEEYKELLRYFAGNGKSGQVALQVRDDMIAAGYQPTLETEQFILKAVNEGEGLGLMVQYLRKLRERRPELFESLELYHIVLQSLSTAGLHHEVITLVARLEKIGKPLTAKTYEYLVRSYGYLGLTDEAESAHKRMLSTGLTPTVSNFTAMAQVFARQGKISRTTQYFDYIKRHNLKPDCAAYTALLKAYVVLGNESEIIHTYSKMRKTGIAVEQETYALLIGLYGSLTKVKNANNMFWKNELAGLLIPRNVDMYSALLNARLNGGEKVAAWRMLGSVRSDGLEYDYKILIPLALDSVSKHPDYIRDMLKLANLTAGDAKLVRQRLAHALLLATPPNPDAALAMIEKDSEGVDAGLTFVRAYALKGDAAKAAEVVTKVKAEHEGANLSEHYRYLMEAYANAGETTKALGALEDAKKAGWGGDVEGYETLVRALVGKGQDGAVKTVVEEILEGGFVYSEEKSPALAAAVEGLVGADAWMRGLGLEQRAEPVKKAVKEETTDSA</sequence>
<dbReference type="PANTHER" id="PTHR47936">
    <property type="entry name" value="PPR_LONG DOMAIN-CONTAINING PROTEIN"/>
    <property type="match status" value="1"/>
</dbReference>
<gene>
    <name evidence="3" type="ORF">HK097_010907</name>
</gene>
<dbReference type="Pfam" id="PF13812">
    <property type="entry name" value="PPR_3"/>
    <property type="match status" value="1"/>
</dbReference>
<organism evidence="3 4">
    <name type="scientific">Rhizophlyctis rosea</name>
    <dbReference type="NCBI Taxonomy" id="64517"/>
    <lineage>
        <taxon>Eukaryota</taxon>
        <taxon>Fungi</taxon>
        <taxon>Fungi incertae sedis</taxon>
        <taxon>Chytridiomycota</taxon>
        <taxon>Chytridiomycota incertae sedis</taxon>
        <taxon>Chytridiomycetes</taxon>
        <taxon>Rhizophlyctidales</taxon>
        <taxon>Rhizophlyctidaceae</taxon>
        <taxon>Rhizophlyctis</taxon>
    </lineage>
</organism>
<name>A0AAD5WZI0_9FUNG</name>
<keyword evidence="4" id="KW-1185">Reference proteome</keyword>
<dbReference type="PANTHER" id="PTHR47936:SF1">
    <property type="entry name" value="PENTATRICOPEPTIDE REPEAT-CONTAINING PROTEIN GUN1, CHLOROPLASTIC"/>
    <property type="match status" value="1"/>
</dbReference>
<dbReference type="NCBIfam" id="TIGR00756">
    <property type="entry name" value="PPR"/>
    <property type="match status" value="1"/>
</dbReference>
<dbReference type="Pfam" id="PF01535">
    <property type="entry name" value="PPR"/>
    <property type="match status" value="1"/>
</dbReference>
<accession>A0AAD5WZI0</accession>
<evidence type="ECO:0000256" key="2">
    <source>
        <dbReference type="PROSITE-ProRule" id="PRU00708"/>
    </source>
</evidence>
<protein>
    <submittedName>
        <fullName evidence="3">Uncharacterized protein</fullName>
    </submittedName>
</protein>
<evidence type="ECO:0000256" key="1">
    <source>
        <dbReference type="ARBA" id="ARBA00022737"/>
    </source>
</evidence>
<dbReference type="InterPro" id="IPR002885">
    <property type="entry name" value="PPR_rpt"/>
</dbReference>
<comment type="caution">
    <text evidence="3">The sequence shown here is derived from an EMBL/GenBank/DDBJ whole genome shotgun (WGS) entry which is preliminary data.</text>
</comment>
<dbReference type="AlphaFoldDB" id="A0AAD5WZI0"/>